<dbReference type="InterPro" id="IPR002549">
    <property type="entry name" value="AI-2E-like"/>
</dbReference>
<keyword evidence="8" id="KW-1185">Reference proteome</keyword>
<protein>
    <submittedName>
        <fullName evidence="7">Putative PurR-regulated permease PerM</fullName>
    </submittedName>
</protein>
<evidence type="ECO:0000256" key="1">
    <source>
        <dbReference type="ARBA" id="ARBA00004141"/>
    </source>
</evidence>
<comment type="caution">
    <text evidence="7">The sequence shown here is derived from an EMBL/GenBank/DDBJ whole genome shotgun (WGS) entry which is preliminary data.</text>
</comment>
<evidence type="ECO:0000256" key="5">
    <source>
        <dbReference type="ARBA" id="ARBA00023136"/>
    </source>
</evidence>
<gene>
    <name evidence="7" type="ORF">HNP48_002046</name>
</gene>
<proteinExistence type="inferred from homology"/>
<evidence type="ECO:0000256" key="6">
    <source>
        <dbReference type="SAM" id="Phobius"/>
    </source>
</evidence>
<reference evidence="7 8" key="1">
    <citation type="submission" date="2020-08" db="EMBL/GenBank/DDBJ databases">
        <title>Functional genomics of gut bacteria from endangered species of beetles.</title>
        <authorList>
            <person name="Carlos-Shanley C."/>
        </authorList>
    </citation>
    <scope>NUCLEOTIDE SEQUENCE [LARGE SCALE GENOMIC DNA]</scope>
    <source>
        <strain evidence="7 8">S00198</strain>
    </source>
</reference>
<organism evidence="7 8">
    <name type="scientific">Acidovorax soli</name>
    <dbReference type="NCBI Taxonomy" id="592050"/>
    <lineage>
        <taxon>Bacteria</taxon>
        <taxon>Pseudomonadati</taxon>
        <taxon>Pseudomonadota</taxon>
        <taxon>Betaproteobacteria</taxon>
        <taxon>Burkholderiales</taxon>
        <taxon>Comamonadaceae</taxon>
        <taxon>Acidovorax</taxon>
    </lineage>
</organism>
<feature type="transmembrane region" description="Helical" evidence="6">
    <location>
        <begin position="108"/>
        <end position="126"/>
    </location>
</feature>
<comment type="subcellular location">
    <subcellularLocation>
        <location evidence="1">Membrane</location>
        <topology evidence="1">Multi-pass membrane protein</topology>
    </subcellularLocation>
</comment>
<evidence type="ECO:0000256" key="4">
    <source>
        <dbReference type="ARBA" id="ARBA00022989"/>
    </source>
</evidence>
<evidence type="ECO:0000256" key="3">
    <source>
        <dbReference type="ARBA" id="ARBA00022692"/>
    </source>
</evidence>
<dbReference type="AlphaFoldDB" id="A0A7X0U912"/>
<feature type="transmembrane region" description="Helical" evidence="6">
    <location>
        <begin position="194"/>
        <end position="214"/>
    </location>
</feature>
<feature type="transmembrane region" description="Helical" evidence="6">
    <location>
        <begin position="45"/>
        <end position="63"/>
    </location>
</feature>
<dbReference type="Pfam" id="PF01594">
    <property type="entry name" value="AI-2E_transport"/>
    <property type="match status" value="1"/>
</dbReference>
<keyword evidence="4 6" id="KW-1133">Transmembrane helix</keyword>
<feature type="transmembrane region" description="Helical" evidence="6">
    <location>
        <begin position="298"/>
        <end position="322"/>
    </location>
</feature>
<dbReference type="Proteomes" id="UP000575083">
    <property type="component" value="Unassembled WGS sequence"/>
</dbReference>
<comment type="similarity">
    <text evidence="2">Belongs to the autoinducer-2 exporter (AI-2E) (TC 2.A.86) family.</text>
</comment>
<feature type="transmembrane region" description="Helical" evidence="6">
    <location>
        <begin position="272"/>
        <end position="292"/>
    </location>
</feature>
<dbReference type="GO" id="GO:0016020">
    <property type="term" value="C:membrane"/>
    <property type="evidence" value="ECO:0007669"/>
    <property type="project" value="UniProtKB-SubCell"/>
</dbReference>
<feature type="transmembrane region" description="Helical" evidence="6">
    <location>
        <begin position="245"/>
        <end position="265"/>
    </location>
</feature>
<keyword evidence="5 6" id="KW-0472">Membrane</keyword>
<evidence type="ECO:0000256" key="2">
    <source>
        <dbReference type="ARBA" id="ARBA00009773"/>
    </source>
</evidence>
<keyword evidence="3 6" id="KW-0812">Transmembrane</keyword>
<sequence length="381" mass="40432">MAQPPLEPPQAGSNIVPASLTETPIVAAPLSGADGPLPLGPLPRGVALASYLLMAGALLLVMWRNLLPGLLCVCLGFLATRALARWLARLVQRRGALQPTVLPRVAELAAAAVVMLSPLVLLAIGVTHSRGYLVEAPQQYRELLDYMARTVLELRLKLPADMASHLPEGAAEIQRIIANYLGAKAGALAMAGRAWLAGLLFAYVGLLIGALAAVRPPAPPRGPLAVALQQRITLMGEAFRQIVAAQFWIASFNTLLTALFLLFVLPIWKLELPYTPVLITLTFVAGLVPIVGNLLCNAVITIVGLSVSPLAAAACLGFLILIHKAEYVINAKVVGRRTHMGVWELLSVMFVAEAVFGPAGLVAAPLFYAYLKKELAAARLV</sequence>
<dbReference type="RefSeq" id="WP_260420184.1">
    <property type="nucleotide sequence ID" value="NZ_JACHLK010000003.1"/>
</dbReference>
<evidence type="ECO:0000313" key="8">
    <source>
        <dbReference type="Proteomes" id="UP000575083"/>
    </source>
</evidence>
<accession>A0A7X0U912</accession>
<feature type="transmembrane region" description="Helical" evidence="6">
    <location>
        <begin position="70"/>
        <end position="88"/>
    </location>
</feature>
<feature type="transmembrane region" description="Helical" evidence="6">
    <location>
        <begin position="343"/>
        <end position="371"/>
    </location>
</feature>
<evidence type="ECO:0000313" key="7">
    <source>
        <dbReference type="EMBL" id="MBB6559379.1"/>
    </source>
</evidence>
<name>A0A7X0U912_9BURK</name>
<dbReference type="EMBL" id="JACHLK010000003">
    <property type="protein sequence ID" value="MBB6559379.1"/>
    <property type="molecule type" value="Genomic_DNA"/>
</dbReference>